<protein>
    <submittedName>
        <fullName evidence="2">AraC family transcriptional regulator N-terminal domain-containing protein</fullName>
    </submittedName>
</protein>
<dbReference type="EMBL" id="DVGA01000008">
    <property type="protein sequence ID" value="HIQ77729.1"/>
    <property type="molecule type" value="Genomic_DNA"/>
</dbReference>
<organism evidence="2 3">
    <name type="scientific">Candidatus Scatomorpha intestinavium</name>
    <dbReference type="NCBI Taxonomy" id="2840922"/>
    <lineage>
        <taxon>Bacteria</taxon>
        <taxon>Bacillati</taxon>
        <taxon>Bacillota</taxon>
        <taxon>Clostridia</taxon>
        <taxon>Eubacteriales</taxon>
        <taxon>Candidatus Scatomorpha</taxon>
    </lineage>
</organism>
<feature type="domain" description="Transcription regulator HTH AraC N-terminal" evidence="1">
    <location>
        <begin position="2"/>
        <end position="138"/>
    </location>
</feature>
<reference evidence="2" key="2">
    <citation type="journal article" date="2021" name="PeerJ">
        <title>Extensive microbial diversity within the chicken gut microbiome revealed by metagenomics and culture.</title>
        <authorList>
            <person name="Gilroy R."/>
            <person name="Ravi A."/>
            <person name="Getino M."/>
            <person name="Pursley I."/>
            <person name="Horton D.L."/>
            <person name="Alikhan N.F."/>
            <person name="Baker D."/>
            <person name="Gharbi K."/>
            <person name="Hall N."/>
            <person name="Watson M."/>
            <person name="Adriaenssens E.M."/>
            <person name="Foster-Nyarko E."/>
            <person name="Jarju S."/>
            <person name="Secka A."/>
            <person name="Antonio M."/>
            <person name="Oren A."/>
            <person name="Chaudhuri R.R."/>
            <person name="La Ragione R."/>
            <person name="Hildebrand F."/>
            <person name="Pallen M.J."/>
        </authorList>
    </citation>
    <scope>NUCLEOTIDE SEQUENCE</scope>
    <source>
        <strain evidence="2">ChiBcolR7-354</strain>
    </source>
</reference>
<dbReference type="AlphaFoldDB" id="A0A9D0ZE95"/>
<evidence type="ECO:0000313" key="2">
    <source>
        <dbReference type="EMBL" id="HIQ77729.1"/>
    </source>
</evidence>
<reference evidence="2" key="1">
    <citation type="submission" date="2020-10" db="EMBL/GenBank/DDBJ databases">
        <authorList>
            <person name="Gilroy R."/>
        </authorList>
    </citation>
    <scope>NUCLEOTIDE SEQUENCE</scope>
    <source>
        <strain evidence="2">ChiBcolR7-354</strain>
    </source>
</reference>
<dbReference type="Pfam" id="PF06719">
    <property type="entry name" value="AraC_N"/>
    <property type="match status" value="1"/>
</dbReference>
<dbReference type="InterPro" id="IPR009594">
    <property type="entry name" value="Tscrpt_reg_HTH_AraC_N"/>
</dbReference>
<comment type="caution">
    <text evidence="2">The sequence shown here is derived from an EMBL/GenBank/DDBJ whole genome shotgun (WGS) entry which is preliminary data.</text>
</comment>
<accession>A0A9D0ZE95</accession>
<proteinExistence type="predicted"/>
<gene>
    <name evidence="2" type="ORF">IAB77_00545</name>
</gene>
<name>A0A9D0ZE95_9FIRM</name>
<evidence type="ECO:0000259" key="1">
    <source>
        <dbReference type="Pfam" id="PF06719"/>
    </source>
</evidence>
<dbReference type="Proteomes" id="UP000824262">
    <property type="component" value="Unassembled WGS sequence"/>
</dbReference>
<evidence type="ECO:0000313" key="3">
    <source>
        <dbReference type="Proteomes" id="UP000824262"/>
    </source>
</evidence>
<sequence length="158" mass="16906">MPRAENPYLYIVAAGTLRLYTPSGIVDYIEGQYSHSRIDTPLHGTVLAPSEMGDFLAVSVEFTAGDVIAVAIELDNGLTGRILDGGIGEEAMAEADREAVRSAARLLDTALGAAGSEFLRRNILREVIYYLLRGSCGGQLLRLSANAGRADKIYDANS</sequence>